<dbReference type="Proteomes" id="UP001265700">
    <property type="component" value="Unassembled WGS sequence"/>
</dbReference>
<dbReference type="SMART" id="SM00388">
    <property type="entry name" value="HisKA"/>
    <property type="match status" value="1"/>
</dbReference>
<dbReference type="PROSITE" id="PS50109">
    <property type="entry name" value="HIS_KIN"/>
    <property type="match status" value="1"/>
</dbReference>
<dbReference type="InterPro" id="IPR036097">
    <property type="entry name" value="HisK_dim/P_sf"/>
</dbReference>
<proteinExistence type="predicted"/>
<dbReference type="Pfam" id="PF00512">
    <property type="entry name" value="HisKA"/>
    <property type="match status" value="1"/>
</dbReference>
<evidence type="ECO:0000313" key="10">
    <source>
        <dbReference type="Proteomes" id="UP001265700"/>
    </source>
</evidence>
<keyword evidence="7" id="KW-1133">Transmembrane helix</keyword>
<dbReference type="PRINTS" id="PR00344">
    <property type="entry name" value="BCTRLSENSOR"/>
</dbReference>
<evidence type="ECO:0000256" key="3">
    <source>
        <dbReference type="ARBA" id="ARBA00022553"/>
    </source>
</evidence>
<dbReference type="Gene3D" id="1.10.287.130">
    <property type="match status" value="1"/>
</dbReference>
<gene>
    <name evidence="9" type="ORF">J2W49_002765</name>
</gene>
<reference evidence="9 10" key="1">
    <citation type="submission" date="2023-07" db="EMBL/GenBank/DDBJ databases">
        <title>Sorghum-associated microbial communities from plants grown in Nebraska, USA.</title>
        <authorList>
            <person name="Schachtman D."/>
        </authorList>
    </citation>
    <scope>NUCLEOTIDE SEQUENCE [LARGE SCALE GENOMIC DNA]</scope>
    <source>
        <strain evidence="9 10">4249</strain>
    </source>
</reference>
<dbReference type="GO" id="GO:0016301">
    <property type="term" value="F:kinase activity"/>
    <property type="evidence" value="ECO:0007669"/>
    <property type="project" value="UniProtKB-KW"/>
</dbReference>
<evidence type="ECO:0000259" key="8">
    <source>
        <dbReference type="PROSITE" id="PS50109"/>
    </source>
</evidence>
<dbReference type="InterPro" id="IPR003594">
    <property type="entry name" value="HATPase_dom"/>
</dbReference>
<keyword evidence="3" id="KW-0597">Phosphoprotein</keyword>
<dbReference type="InterPro" id="IPR005467">
    <property type="entry name" value="His_kinase_dom"/>
</dbReference>
<keyword evidence="5 9" id="KW-0418">Kinase</keyword>
<evidence type="ECO:0000256" key="6">
    <source>
        <dbReference type="SAM" id="Coils"/>
    </source>
</evidence>
<keyword evidence="10" id="KW-1185">Reference proteome</keyword>
<keyword evidence="7" id="KW-0812">Transmembrane</keyword>
<evidence type="ECO:0000256" key="2">
    <source>
        <dbReference type="ARBA" id="ARBA00012438"/>
    </source>
</evidence>
<dbReference type="Gene3D" id="3.40.50.2300">
    <property type="match status" value="2"/>
</dbReference>
<feature type="domain" description="Histidine kinase" evidence="8">
    <location>
        <begin position="429"/>
        <end position="644"/>
    </location>
</feature>
<dbReference type="SUPFAM" id="SSF47384">
    <property type="entry name" value="Homodimeric domain of signal transducing histidine kinase"/>
    <property type="match status" value="1"/>
</dbReference>
<dbReference type="SMART" id="SM00387">
    <property type="entry name" value="HATPase_c"/>
    <property type="match status" value="1"/>
</dbReference>
<dbReference type="InterPro" id="IPR004358">
    <property type="entry name" value="Sig_transdc_His_kin-like_C"/>
</dbReference>
<comment type="catalytic activity">
    <reaction evidence="1">
        <text>ATP + protein L-histidine = ADP + protein N-phospho-L-histidine.</text>
        <dbReference type="EC" id="2.7.13.3"/>
    </reaction>
</comment>
<dbReference type="Pfam" id="PF02518">
    <property type="entry name" value="HATPase_c"/>
    <property type="match status" value="1"/>
</dbReference>
<dbReference type="PANTHER" id="PTHR42878">
    <property type="entry name" value="TWO-COMPONENT HISTIDINE KINASE"/>
    <property type="match status" value="1"/>
</dbReference>
<accession>A0ABU1WP27</accession>
<feature type="coiled-coil region" evidence="6">
    <location>
        <begin position="391"/>
        <end position="422"/>
    </location>
</feature>
<dbReference type="PANTHER" id="PTHR42878:SF15">
    <property type="entry name" value="BACTERIOPHYTOCHROME"/>
    <property type="match status" value="1"/>
</dbReference>
<dbReference type="InterPro" id="IPR050351">
    <property type="entry name" value="BphY/WalK/GraS-like"/>
</dbReference>
<dbReference type="SUPFAM" id="SSF55874">
    <property type="entry name" value="ATPase domain of HSP90 chaperone/DNA topoisomerase II/histidine kinase"/>
    <property type="match status" value="1"/>
</dbReference>
<protein>
    <recommendedName>
        <fullName evidence="2">histidine kinase</fullName>
        <ecNumber evidence="2">2.7.13.3</ecNumber>
    </recommendedName>
</protein>
<dbReference type="EC" id="2.7.13.3" evidence="2"/>
<dbReference type="InterPro" id="IPR036890">
    <property type="entry name" value="HATPase_C_sf"/>
</dbReference>
<keyword evidence="6" id="KW-0175">Coiled coil</keyword>
<name>A0ABU1WP27_9BURK</name>
<feature type="transmembrane region" description="Helical" evidence="7">
    <location>
        <begin position="366"/>
        <end position="389"/>
    </location>
</feature>
<dbReference type="RefSeq" id="WP_310316945.1">
    <property type="nucleotide sequence ID" value="NZ_JAVDWU010000005.1"/>
</dbReference>
<evidence type="ECO:0000256" key="7">
    <source>
        <dbReference type="SAM" id="Phobius"/>
    </source>
</evidence>
<dbReference type="CDD" id="cd00082">
    <property type="entry name" value="HisKA"/>
    <property type="match status" value="1"/>
</dbReference>
<organism evidence="9 10">
    <name type="scientific">Hydrogenophaga palleronii</name>
    <dbReference type="NCBI Taxonomy" id="65655"/>
    <lineage>
        <taxon>Bacteria</taxon>
        <taxon>Pseudomonadati</taxon>
        <taxon>Pseudomonadota</taxon>
        <taxon>Betaproteobacteria</taxon>
        <taxon>Burkholderiales</taxon>
        <taxon>Comamonadaceae</taxon>
        <taxon>Hydrogenophaga</taxon>
    </lineage>
</organism>
<evidence type="ECO:0000256" key="1">
    <source>
        <dbReference type="ARBA" id="ARBA00000085"/>
    </source>
</evidence>
<evidence type="ECO:0000256" key="5">
    <source>
        <dbReference type="ARBA" id="ARBA00022777"/>
    </source>
</evidence>
<dbReference type="InterPro" id="IPR003661">
    <property type="entry name" value="HisK_dim/P_dom"/>
</dbReference>
<keyword evidence="4" id="KW-0808">Transferase</keyword>
<keyword evidence="7" id="KW-0472">Membrane</keyword>
<evidence type="ECO:0000313" key="9">
    <source>
        <dbReference type="EMBL" id="MDR7150802.1"/>
    </source>
</evidence>
<comment type="caution">
    <text evidence="9">The sequence shown here is derived from an EMBL/GenBank/DDBJ whole genome shotgun (WGS) entry which is preliminary data.</text>
</comment>
<dbReference type="EMBL" id="JAVDWU010000005">
    <property type="protein sequence ID" value="MDR7150802.1"/>
    <property type="molecule type" value="Genomic_DNA"/>
</dbReference>
<dbReference type="Gene3D" id="3.30.565.10">
    <property type="entry name" value="Histidine kinase-like ATPase, C-terminal domain"/>
    <property type="match status" value="1"/>
</dbReference>
<evidence type="ECO:0000256" key="4">
    <source>
        <dbReference type="ARBA" id="ARBA00022679"/>
    </source>
</evidence>
<sequence length="648" mass="71422">MTYKACPQEKSRSPCPLRLAFSKLVALLGWVIVLMLAPATGHAETHILDREHVLVLHSYGPDFAWTQSQQEGIDAVFGPLASRYDLRIEYLDAIHSPGLLKGPLLLELLRNKLSKQAFKVVLTSDNAAFDFARAHRADLFPEASIVFMGLNGFEDAMLKGERGITGVAEDGDMFGTLQVIQQLAPQTRRIVFPGMADDLTYRGIRTTVEKDLAVLPKKIEAEFREYPHVDALLDDIKTLPPDAALYTIGNMRTRDGKGISSQRAAELMSSTASVPLFTSWDFLVGHGAVGGSVISGVEQGRLAAEMAVQVLHGVRAESIPVRRGAGKAPMFDHRQLVRFNIPVSDLPPDAVVRFLPPSTFSISKEAAWIAGVSFVLLLGVSASLVVAVVQRHRSEEQVRALNQELEQRVAERTCALEQVNKELESFAYSVSHDLRAPLRHIDGFLALLKERVDPALDDEGQHYMSTIADAARRMSTLIDDLLAFSRMGRQEMSKAPVDLNGLVTDVIHELEPEAEGRDIDWQIAKLPVVAGDRAMLRVVLFNLISNALKYTSKRQQTRIEIGTQPGEAGDIVVFVRDNGAGFDMRFENKLFGVFQRLHRADEFEGTGIGLANVSRIIARHGGKVWAQGQVDKGATFYFSLLSSPLTAR</sequence>